<reference evidence="1 2" key="1">
    <citation type="submission" date="2016-10" db="EMBL/GenBank/DDBJ databases">
        <title>Comparative genomics uncovers the prolific and rare metabolic potential of the cyanobacterial genus Moorea.</title>
        <authorList>
            <person name="Leao T."/>
            <person name="Castelao G."/>
            <person name="Korobeynikov A."/>
            <person name="Monroe E.A."/>
            <person name="Podell S."/>
            <person name="Glukhov E."/>
            <person name="Allen E."/>
            <person name="Gerwick W.H."/>
            <person name="Gerwick L."/>
        </authorList>
    </citation>
    <scope>NUCLEOTIDE SEQUENCE [LARGE SCALE GENOMIC DNA]</scope>
    <source>
        <strain evidence="1 2">PNG5-198</strain>
    </source>
</reference>
<accession>A0A1U7MXB6</accession>
<name>A0A1U7MXB6_9CYAN</name>
<sequence length="130" mass="14223">MKNIVAALTIVGITVAQGFTNQVRADKVPIAIAVKVQGEVNMITLTDEDVWRYESILIDHKLYHGDLVKIEKGANLVIKCNNNSQTWTIAEGIWGVNNNCGDKTNPFGEGLEPFATELKSPETDALPTVE</sequence>
<organism evidence="1 2">
    <name type="scientific">Moorena bouillonii PNG</name>
    <dbReference type="NCBI Taxonomy" id="568701"/>
    <lineage>
        <taxon>Bacteria</taxon>
        <taxon>Bacillati</taxon>
        <taxon>Cyanobacteriota</taxon>
        <taxon>Cyanophyceae</taxon>
        <taxon>Coleofasciculales</taxon>
        <taxon>Coleofasciculaceae</taxon>
        <taxon>Moorena</taxon>
    </lineage>
</organism>
<dbReference type="Proteomes" id="UP000186657">
    <property type="component" value="Unassembled WGS sequence"/>
</dbReference>
<dbReference type="RefSeq" id="WP_075896702.1">
    <property type="nucleotide sequence ID" value="NZ_MKZS01000001.1"/>
</dbReference>
<protein>
    <submittedName>
        <fullName evidence="1">Uncharacterized protein</fullName>
    </submittedName>
</protein>
<evidence type="ECO:0000313" key="2">
    <source>
        <dbReference type="Proteomes" id="UP000186657"/>
    </source>
</evidence>
<proteinExistence type="predicted"/>
<gene>
    <name evidence="1" type="ORF">BJP37_03990</name>
</gene>
<keyword evidence="2" id="KW-1185">Reference proteome</keyword>
<dbReference type="EMBL" id="MKZS01000001">
    <property type="protein sequence ID" value="OLT58329.1"/>
    <property type="molecule type" value="Genomic_DNA"/>
</dbReference>
<comment type="caution">
    <text evidence="1">The sequence shown here is derived from an EMBL/GenBank/DDBJ whole genome shotgun (WGS) entry which is preliminary data.</text>
</comment>
<evidence type="ECO:0000313" key="1">
    <source>
        <dbReference type="EMBL" id="OLT58329.1"/>
    </source>
</evidence>
<dbReference type="AlphaFoldDB" id="A0A1U7MXB6"/>